<evidence type="ECO:0000259" key="1">
    <source>
        <dbReference type="Pfam" id="PF01593"/>
    </source>
</evidence>
<sequence length="420" mass="47402">MRVAIVGSGISGLTAARELHREHEITLFESEPRLGGHAHTVTVEDAGVSQHLDTGFLVFNRRDYPRFEAILDELGVGSKPSDMSFSVRCSRTGVEYNGSSPGSIFCQPANAIRPGFWRMLRDVFRFYRDGRATVAGMSEDATVDDLVRAARYSEEFVSWHLLPLGSALWSAPPSAFRHYPVHFVVDFFDRHDLLELNIRRRVGWRTVANGSASYVERLADAFRDRIRLGDPVRSIRRTSDGVRVLTTGGEATVDEVILACHGDDALSLLEDPTPAEREILGAVRYQTNEVVLHTDTSLLPRTRKAWASWNYHVRPDRDLATVTYDLNRLQGLRSTTRYCVTLNETESVDPSRIIRRFSYSHPQYSLDWVRLRKQRDRIQGVHKAWFCGAYFGNGFHEDGVRSAAEVVDAIAHRALVARAS</sequence>
<proteinExistence type="predicted"/>
<organism evidence="2 3">
    <name type="scientific">Eiseniibacteriota bacterium</name>
    <dbReference type="NCBI Taxonomy" id="2212470"/>
    <lineage>
        <taxon>Bacteria</taxon>
        <taxon>Candidatus Eiseniibacteriota</taxon>
    </lineage>
</organism>
<reference evidence="2 3" key="1">
    <citation type="submission" date="2020-04" db="EMBL/GenBank/DDBJ databases">
        <title>Metagenomic profiling of ammonia- and methane-oxidizing microorganisms in a Dutch drinking water treatment plant.</title>
        <authorList>
            <person name="Poghosyan L."/>
            <person name="Leucker S."/>
        </authorList>
    </citation>
    <scope>NUCLEOTIDE SEQUENCE [LARGE SCALE GENOMIC DNA]</scope>
    <source>
        <strain evidence="2">S-RSF-IL-03</strain>
    </source>
</reference>
<dbReference type="InterPro" id="IPR002937">
    <property type="entry name" value="Amino_oxidase"/>
</dbReference>
<comment type="caution">
    <text evidence="2">The sequence shown here is derived from an EMBL/GenBank/DDBJ whole genome shotgun (WGS) entry which is preliminary data.</text>
</comment>
<dbReference type="Gene3D" id="3.50.50.60">
    <property type="entry name" value="FAD/NAD(P)-binding domain"/>
    <property type="match status" value="1"/>
</dbReference>
<accession>A0A849SIG5</accession>
<dbReference type="Pfam" id="PF01593">
    <property type="entry name" value="Amino_oxidase"/>
    <property type="match status" value="1"/>
</dbReference>
<dbReference type="Proteomes" id="UP000580839">
    <property type="component" value="Unassembled WGS sequence"/>
</dbReference>
<feature type="domain" description="Amine oxidase" evidence="1">
    <location>
        <begin position="10"/>
        <end position="410"/>
    </location>
</feature>
<dbReference type="InterPro" id="IPR036188">
    <property type="entry name" value="FAD/NAD-bd_sf"/>
</dbReference>
<dbReference type="AlphaFoldDB" id="A0A849SIG5"/>
<dbReference type="PANTHER" id="PTHR42923">
    <property type="entry name" value="PROTOPORPHYRINOGEN OXIDASE"/>
    <property type="match status" value="1"/>
</dbReference>
<dbReference type="GO" id="GO:0016491">
    <property type="term" value="F:oxidoreductase activity"/>
    <property type="evidence" value="ECO:0007669"/>
    <property type="project" value="InterPro"/>
</dbReference>
<name>A0A849SIG5_UNCEI</name>
<gene>
    <name evidence="2" type="ORF">HOP12_00790</name>
</gene>
<dbReference type="PANTHER" id="PTHR42923:SF17">
    <property type="entry name" value="AMINE OXIDASE DOMAIN-CONTAINING PROTEIN"/>
    <property type="match status" value="1"/>
</dbReference>
<evidence type="ECO:0000313" key="3">
    <source>
        <dbReference type="Proteomes" id="UP000580839"/>
    </source>
</evidence>
<dbReference type="InterPro" id="IPR050464">
    <property type="entry name" value="Zeta_carotene_desat/Oxidored"/>
</dbReference>
<protein>
    <submittedName>
        <fullName evidence="2">NAD(P)-binding protein</fullName>
    </submittedName>
</protein>
<dbReference type="SUPFAM" id="SSF51905">
    <property type="entry name" value="FAD/NAD(P)-binding domain"/>
    <property type="match status" value="1"/>
</dbReference>
<dbReference type="EMBL" id="JABFRW010000008">
    <property type="protein sequence ID" value="NOT32687.1"/>
    <property type="molecule type" value="Genomic_DNA"/>
</dbReference>
<evidence type="ECO:0000313" key="2">
    <source>
        <dbReference type="EMBL" id="NOT32687.1"/>
    </source>
</evidence>